<evidence type="ECO:0000313" key="2">
    <source>
        <dbReference type="Proteomes" id="UP000247702"/>
    </source>
</evidence>
<organism evidence="1 2">
    <name type="scientific">Rhizophagus clarus</name>
    <dbReference type="NCBI Taxonomy" id="94130"/>
    <lineage>
        <taxon>Eukaryota</taxon>
        <taxon>Fungi</taxon>
        <taxon>Fungi incertae sedis</taxon>
        <taxon>Mucoromycota</taxon>
        <taxon>Glomeromycotina</taxon>
        <taxon>Glomeromycetes</taxon>
        <taxon>Glomerales</taxon>
        <taxon>Glomeraceae</taxon>
        <taxon>Rhizophagus</taxon>
    </lineage>
</organism>
<proteinExistence type="predicted"/>
<name>A0A2Z6S5H6_9GLOM</name>
<dbReference type="Proteomes" id="UP000247702">
    <property type="component" value="Unassembled WGS sequence"/>
</dbReference>
<dbReference type="EMBL" id="BEXD01002779">
    <property type="protein sequence ID" value="GBB99348.1"/>
    <property type="molecule type" value="Genomic_DNA"/>
</dbReference>
<evidence type="ECO:0000313" key="1">
    <source>
        <dbReference type="EMBL" id="GBB99348.1"/>
    </source>
</evidence>
<protein>
    <submittedName>
        <fullName evidence="1">Uncharacterized protein</fullName>
    </submittedName>
</protein>
<dbReference type="AlphaFoldDB" id="A0A2Z6S5H6"/>
<reference evidence="1 2" key="1">
    <citation type="submission" date="2017-11" db="EMBL/GenBank/DDBJ databases">
        <title>The genome of Rhizophagus clarus HR1 reveals common genetic basis of auxotrophy among arbuscular mycorrhizal fungi.</title>
        <authorList>
            <person name="Kobayashi Y."/>
        </authorList>
    </citation>
    <scope>NUCLEOTIDE SEQUENCE [LARGE SCALE GENOMIC DNA]</scope>
    <source>
        <strain evidence="1 2">HR1</strain>
    </source>
</reference>
<keyword evidence="2" id="KW-1185">Reference proteome</keyword>
<comment type="caution">
    <text evidence="1">The sequence shown here is derived from an EMBL/GenBank/DDBJ whole genome shotgun (WGS) entry which is preliminary data.</text>
</comment>
<gene>
    <name evidence="1" type="ORF">RclHR1_00350004</name>
</gene>
<sequence length="136" mass="16108">MGDCSADESEINARVRLAFELNDPKLVTDFRHFNEDRISIYNPFWDEVKKFLENIAQDSVVAVDERRYDPIVHLVRAISVKDLKNQIANKCPENMPIPSAQWLRLQFWPKNPWNLSSLQYTGWLSLKFMVQIWQLR</sequence>
<accession>A0A2Z6S5H6</accession>